<dbReference type="AlphaFoldDB" id="A0A2T7DYW6"/>
<dbReference type="PANTHER" id="PTHR33064:SF37">
    <property type="entry name" value="RIBONUCLEASE H"/>
    <property type="match status" value="1"/>
</dbReference>
<dbReference type="Gramene" id="PUZ60772">
    <property type="protein sequence ID" value="PUZ60772"/>
    <property type="gene ID" value="GQ55_4G188400"/>
</dbReference>
<dbReference type="InterPro" id="IPR043502">
    <property type="entry name" value="DNA/RNA_pol_sf"/>
</dbReference>
<evidence type="ECO:0008006" key="3">
    <source>
        <dbReference type="Google" id="ProtNLM"/>
    </source>
</evidence>
<protein>
    <recommendedName>
        <fullName evidence="3">Reverse transcriptase domain-containing protein</fullName>
    </recommendedName>
</protein>
<dbReference type="Proteomes" id="UP000244336">
    <property type="component" value="Chromosome 4"/>
</dbReference>
<name>A0A2T7DYW6_9POAL</name>
<gene>
    <name evidence="1" type="ORF">GQ55_4G188400</name>
</gene>
<dbReference type="SUPFAM" id="SSF56672">
    <property type="entry name" value="DNA/RNA polymerases"/>
    <property type="match status" value="1"/>
</dbReference>
<dbReference type="PANTHER" id="PTHR33064">
    <property type="entry name" value="POL PROTEIN"/>
    <property type="match status" value="1"/>
</dbReference>
<evidence type="ECO:0000313" key="2">
    <source>
        <dbReference type="Proteomes" id="UP000244336"/>
    </source>
</evidence>
<dbReference type="EMBL" id="CM009752">
    <property type="protein sequence ID" value="PUZ60772.1"/>
    <property type="molecule type" value="Genomic_DNA"/>
</dbReference>
<accession>A0A2T7DYW6</accession>
<proteinExistence type="predicted"/>
<dbReference type="OrthoDB" id="783906at2759"/>
<reference evidence="1 2" key="1">
    <citation type="submission" date="2018-04" db="EMBL/GenBank/DDBJ databases">
        <title>WGS assembly of Panicum hallii var. hallii HAL2.</title>
        <authorList>
            <person name="Lovell J."/>
            <person name="Jenkins J."/>
            <person name="Lowry D."/>
            <person name="Mamidi S."/>
            <person name="Sreedasyam A."/>
            <person name="Weng X."/>
            <person name="Barry K."/>
            <person name="Bonette J."/>
            <person name="Campitelli B."/>
            <person name="Daum C."/>
            <person name="Gordon S."/>
            <person name="Gould B."/>
            <person name="Lipzen A."/>
            <person name="MacQueen A."/>
            <person name="Palacio-Mejia J."/>
            <person name="Plott C."/>
            <person name="Shakirov E."/>
            <person name="Shu S."/>
            <person name="Yoshinaga Y."/>
            <person name="Zane M."/>
            <person name="Rokhsar D."/>
            <person name="Grimwood J."/>
            <person name="Schmutz J."/>
            <person name="Juenger T."/>
        </authorList>
    </citation>
    <scope>NUCLEOTIDE SEQUENCE [LARGE SCALE GENOMIC DNA]</scope>
    <source>
        <strain evidence="2">cv. HAL2</strain>
    </source>
</reference>
<dbReference type="InterPro" id="IPR051320">
    <property type="entry name" value="Viral_Replic_Matur_Polypro"/>
</dbReference>
<dbReference type="STRING" id="1504633.A0A2T7DYW6"/>
<dbReference type="Gene3D" id="3.30.70.270">
    <property type="match status" value="2"/>
</dbReference>
<organism evidence="1 2">
    <name type="scientific">Panicum hallii var. hallii</name>
    <dbReference type="NCBI Taxonomy" id="1504633"/>
    <lineage>
        <taxon>Eukaryota</taxon>
        <taxon>Viridiplantae</taxon>
        <taxon>Streptophyta</taxon>
        <taxon>Embryophyta</taxon>
        <taxon>Tracheophyta</taxon>
        <taxon>Spermatophyta</taxon>
        <taxon>Magnoliopsida</taxon>
        <taxon>Liliopsida</taxon>
        <taxon>Poales</taxon>
        <taxon>Poaceae</taxon>
        <taxon>PACMAD clade</taxon>
        <taxon>Panicoideae</taxon>
        <taxon>Panicodae</taxon>
        <taxon>Paniceae</taxon>
        <taxon>Panicinae</taxon>
        <taxon>Panicum</taxon>
        <taxon>Panicum sect. Panicum</taxon>
    </lineage>
</organism>
<sequence length="127" mass="14719">MNPHLKLVLDKMREHNLYLKRSKCSFAQDRLEYLGHIISAQGVSADPTKTQPMVNWPRPTTVTELRGFLGLTGYYRNFVKAYGIMAKPLTKFLKKNSLGGQIWLNRLLKQLWLRLQCWPCPTSKNLS</sequence>
<evidence type="ECO:0000313" key="1">
    <source>
        <dbReference type="EMBL" id="PUZ60772.1"/>
    </source>
</evidence>
<dbReference type="InterPro" id="IPR043128">
    <property type="entry name" value="Rev_trsase/Diguanyl_cyclase"/>
</dbReference>
<keyword evidence="2" id="KW-1185">Reference proteome</keyword>